<dbReference type="InterPro" id="IPR051313">
    <property type="entry name" value="Bact_iron-sidero_bind"/>
</dbReference>
<dbReference type="Gene3D" id="3.40.50.1980">
    <property type="entry name" value="Nitrogenase molybdenum iron protein domain"/>
    <property type="match status" value="2"/>
</dbReference>
<evidence type="ECO:0000256" key="4">
    <source>
        <dbReference type="ARBA" id="ARBA00022729"/>
    </source>
</evidence>
<name>A0A222WJD0_9BACL</name>
<evidence type="ECO:0000256" key="3">
    <source>
        <dbReference type="ARBA" id="ARBA00022448"/>
    </source>
</evidence>
<evidence type="ECO:0000256" key="2">
    <source>
        <dbReference type="ARBA" id="ARBA00008814"/>
    </source>
</evidence>
<dbReference type="GO" id="GO:0030288">
    <property type="term" value="C:outer membrane-bounded periplasmic space"/>
    <property type="evidence" value="ECO:0007669"/>
    <property type="project" value="TreeGrafter"/>
</dbReference>
<evidence type="ECO:0000256" key="1">
    <source>
        <dbReference type="ARBA" id="ARBA00004196"/>
    </source>
</evidence>
<dbReference type="Proteomes" id="UP000214666">
    <property type="component" value="Chromosome"/>
</dbReference>
<dbReference type="GO" id="GO:1901678">
    <property type="term" value="P:iron coordination entity transport"/>
    <property type="evidence" value="ECO:0007669"/>
    <property type="project" value="UniProtKB-ARBA"/>
</dbReference>
<dbReference type="AlphaFoldDB" id="A0A222WJD0"/>
<dbReference type="EMBL" id="CP020028">
    <property type="protein sequence ID" value="ASR45881.1"/>
    <property type="molecule type" value="Genomic_DNA"/>
</dbReference>
<proteinExistence type="inferred from homology"/>
<evidence type="ECO:0000259" key="6">
    <source>
        <dbReference type="PROSITE" id="PS50983"/>
    </source>
</evidence>
<dbReference type="KEGG" id="pkb:B4V02_03790"/>
<feature type="signal peptide" evidence="5">
    <location>
        <begin position="1"/>
        <end position="24"/>
    </location>
</feature>
<dbReference type="PANTHER" id="PTHR30532">
    <property type="entry name" value="IRON III DICITRATE-BINDING PERIPLASMIC PROTEIN"/>
    <property type="match status" value="1"/>
</dbReference>
<dbReference type="PROSITE" id="PS51257">
    <property type="entry name" value="PROKAR_LIPOPROTEIN"/>
    <property type="match status" value="1"/>
</dbReference>
<dbReference type="PROSITE" id="PS50983">
    <property type="entry name" value="FE_B12_PBP"/>
    <property type="match status" value="1"/>
</dbReference>
<comment type="similarity">
    <text evidence="2">Belongs to the bacterial solute-binding protein 8 family.</text>
</comment>
<dbReference type="SUPFAM" id="SSF53807">
    <property type="entry name" value="Helical backbone' metal receptor"/>
    <property type="match status" value="1"/>
</dbReference>
<dbReference type="Pfam" id="PF01497">
    <property type="entry name" value="Peripla_BP_2"/>
    <property type="match status" value="1"/>
</dbReference>
<dbReference type="CDD" id="cd01140">
    <property type="entry name" value="FatB"/>
    <property type="match status" value="1"/>
</dbReference>
<protein>
    <submittedName>
        <fullName evidence="7">ABC transporter</fullName>
    </submittedName>
</protein>
<keyword evidence="3" id="KW-0813">Transport</keyword>
<evidence type="ECO:0000313" key="7">
    <source>
        <dbReference type="EMBL" id="ASR45881.1"/>
    </source>
</evidence>
<sequence length="328" mass="35579">MKKNMMLLTLMLVLVLIVSACGKAAPAAQETTGNDSSSAATTEAKTIEVKHALDENPVKVKVNPKNVVVFDFGALDTLDKLGVDVAAVAQQDLPTYLSKYKDSKYASAGTLFEPDYEKISDLSPELIIIGGRQADAYKELSKIAPTISVAVDTKDFVNSFKKNVELMGQIFNKEDAAKQELAAIDSSIKAVHDKAVASKAKGLIVLTNEGSLSAYGPNSRFGIIHDAFGVTPVDPDIKVSTHGQKVSFEYVQQKNPDYIFVVDRGAVVVEEGKEQISGKQTLENELVKKTNAYKNGHIVYLNPNYWYLSGNGLESVSEMIKEIDAALQ</sequence>
<dbReference type="InterPro" id="IPR002491">
    <property type="entry name" value="ABC_transptr_periplasmic_BD"/>
</dbReference>
<evidence type="ECO:0000313" key="8">
    <source>
        <dbReference type="Proteomes" id="UP000214666"/>
    </source>
</evidence>
<gene>
    <name evidence="7" type="ORF">B4V02_03790</name>
</gene>
<keyword evidence="8" id="KW-1185">Reference proteome</keyword>
<evidence type="ECO:0000256" key="5">
    <source>
        <dbReference type="SAM" id="SignalP"/>
    </source>
</evidence>
<organism evidence="7 8">
    <name type="scientific">Paenibacillus kribbensis</name>
    <dbReference type="NCBI Taxonomy" id="172713"/>
    <lineage>
        <taxon>Bacteria</taxon>
        <taxon>Bacillati</taxon>
        <taxon>Bacillota</taxon>
        <taxon>Bacilli</taxon>
        <taxon>Bacillales</taxon>
        <taxon>Paenibacillaceae</taxon>
        <taxon>Paenibacillus</taxon>
    </lineage>
</organism>
<dbReference type="OrthoDB" id="63946at2"/>
<keyword evidence="4 5" id="KW-0732">Signal</keyword>
<dbReference type="STRING" id="172713.GCA_001705305_05549"/>
<feature type="domain" description="Fe/B12 periplasmic-binding" evidence="6">
    <location>
        <begin position="66"/>
        <end position="328"/>
    </location>
</feature>
<reference evidence="7 8" key="1">
    <citation type="submission" date="2017-03" db="EMBL/GenBank/DDBJ databases">
        <title>Complete genome sequence of Paenibacillus Kribbensis producing bioflocculants.</title>
        <authorList>
            <person name="Lee H.-G."/>
            <person name="Oh H.-M."/>
        </authorList>
    </citation>
    <scope>NUCLEOTIDE SEQUENCE [LARGE SCALE GENOMIC DNA]</scope>
    <source>
        <strain evidence="7 8">AM49</strain>
    </source>
</reference>
<feature type="chain" id="PRO_5039608363" evidence="5">
    <location>
        <begin position="25"/>
        <end position="328"/>
    </location>
</feature>
<comment type="subcellular location">
    <subcellularLocation>
        <location evidence="1">Cell envelope</location>
    </subcellularLocation>
</comment>
<dbReference type="PANTHER" id="PTHR30532:SF28">
    <property type="entry name" value="PETROBACTIN-BINDING PROTEIN YCLQ"/>
    <property type="match status" value="1"/>
</dbReference>
<dbReference type="InterPro" id="IPR033870">
    <property type="entry name" value="FatB"/>
</dbReference>
<dbReference type="RefSeq" id="WP_094153797.1">
    <property type="nucleotide sequence ID" value="NZ_CP020028.1"/>
</dbReference>
<accession>A0A222WJD0</accession>